<evidence type="ECO:0000313" key="7">
    <source>
        <dbReference type="EMBL" id="KAK0672127.1"/>
    </source>
</evidence>
<dbReference type="EMBL" id="JAULSY010000015">
    <property type="protein sequence ID" value="KAK0672127.1"/>
    <property type="molecule type" value="Genomic_DNA"/>
</dbReference>
<feature type="region of interest" description="Disordered" evidence="4">
    <location>
        <begin position="1"/>
        <end position="23"/>
    </location>
</feature>
<organism evidence="7 8">
    <name type="scientific">Cercophora samala</name>
    <dbReference type="NCBI Taxonomy" id="330535"/>
    <lineage>
        <taxon>Eukaryota</taxon>
        <taxon>Fungi</taxon>
        <taxon>Dikarya</taxon>
        <taxon>Ascomycota</taxon>
        <taxon>Pezizomycotina</taxon>
        <taxon>Sordariomycetes</taxon>
        <taxon>Sordariomycetidae</taxon>
        <taxon>Sordariales</taxon>
        <taxon>Lasiosphaeriaceae</taxon>
        <taxon>Cercophora</taxon>
    </lineage>
</organism>
<dbReference type="PANTHER" id="PTHR11877:SF46">
    <property type="entry name" value="TYPE III POLYKETIDE SYNTHASE A"/>
    <property type="match status" value="1"/>
</dbReference>
<feature type="domain" description="Chalcone/stilbene synthase N-terminal" evidence="5">
    <location>
        <begin position="94"/>
        <end position="243"/>
    </location>
</feature>
<dbReference type="InterPro" id="IPR016039">
    <property type="entry name" value="Thiolase-like"/>
</dbReference>
<name>A0AA39ZJV5_9PEZI</name>
<dbReference type="PANTHER" id="PTHR11877">
    <property type="entry name" value="HYDROXYMETHYLGLUTARYL-COA SYNTHASE"/>
    <property type="match status" value="1"/>
</dbReference>
<keyword evidence="2 3" id="KW-0808">Transferase</keyword>
<evidence type="ECO:0000313" key="8">
    <source>
        <dbReference type="Proteomes" id="UP001174997"/>
    </source>
</evidence>
<dbReference type="Proteomes" id="UP001174997">
    <property type="component" value="Unassembled WGS sequence"/>
</dbReference>
<feature type="domain" description="Chalcone/stilbene synthase C-terminal" evidence="6">
    <location>
        <begin position="280"/>
        <end position="416"/>
    </location>
</feature>
<dbReference type="GO" id="GO:0030639">
    <property type="term" value="P:polyketide biosynthetic process"/>
    <property type="evidence" value="ECO:0007669"/>
    <property type="project" value="TreeGrafter"/>
</dbReference>
<evidence type="ECO:0000259" key="5">
    <source>
        <dbReference type="Pfam" id="PF00195"/>
    </source>
</evidence>
<comment type="similarity">
    <text evidence="1 3">Belongs to the thiolase-like superfamily. Chalcone/stilbene synthases family.</text>
</comment>
<keyword evidence="8" id="KW-1185">Reference proteome</keyword>
<dbReference type="InterPro" id="IPR001099">
    <property type="entry name" value="Chalcone/stilbene_synt_N"/>
</dbReference>
<proteinExistence type="inferred from homology"/>
<keyword evidence="3" id="KW-0012">Acyltransferase</keyword>
<gene>
    <name evidence="7" type="ORF">QBC41DRAFT_244100</name>
</gene>
<sequence>MAVMAPQMGEKSEKNGANGTHATPPMPGLWITGIASQYPPYLLGPEKLDEFAKRFFDVEKPGLKKLLQINKTSGIDTRACIGDYQTGFASRPEAPTLADLDNFYRRAGVDLAAQACRKALKEWGGRPSDITHTIAVTCTNQGNPGYDLLVARRLGLPHTVDRMLLHGVGCAGGLAIMRAAAQVASGAASRGKPARVLAFACELCTPNVRHDLAEAAACADPADVSIAGVLFADGAAAFVLCNDAGLLLPQDQDDADDDDGGRDSARAEPLFQLLEWDNATIPDTMQHMAFYAEGTGFRTVLTRDVPSFTKTAIGPMFRDLLPGFRSKTGLKSLDVADFDWALHPGGEAIIQGAQELLDLTNEQLRATREIYRTRGNSSSPTVLAVLDLLRKMGRGKDHVVATSFGPGLAIEMSLLKRCRAGDGV</sequence>
<dbReference type="SUPFAM" id="SSF53901">
    <property type="entry name" value="Thiolase-like"/>
    <property type="match status" value="2"/>
</dbReference>
<protein>
    <submittedName>
        <fullName evidence="7">Thiolase-like protein</fullName>
    </submittedName>
</protein>
<dbReference type="GO" id="GO:0016747">
    <property type="term" value="F:acyltransferase activity, transferring groups other than amino-acyl groups"/>
    <property type="evidence" value="ECO:0007669"/>
    <property type="project" value="InterPro"/>
</dbReference>
<evidence type="ECO:0000256" key="3">
    <source>
        <dbReference type="RuleBase" id="RU003633"/>
    </source>
</evidence>
<dbReference type="InterPro" id="IPR011141">
    <property type="entry name" value="Polyketide_synthase_type-III"/>
</dbReference>
<dbReference type="Pfam" id="PF02797">
    <property type="entry name" value="Chal_sti_synt_C"/>
    <property type="match status" value="1"/>
</dbReference>
<evidence type="ECO:0000256" key="1">
    <source>
        <dbReference type="ARBA" id="ARBA00005531"/>
    </source>
</evidence>
<dbReference type="Gene3D" id="3.40.47.10">
    <property type="match status" value="2"/>
</dbReference>
<evidence type="ECO:0000256" key="4">
    <source>
        <dbReference type="SAM" id="MobiDB-lite"/>
    </source>
</evidence>
<dbReference type="PIRSF" id="PIRSF000451">
    <property type="entry name" value="PKS_III"/>
    <property type="match status" value="1"/>
</dbReference>
<dbReference type="AlphaFoldDB" id="A0AA39ZJV5"/>
<accession>A0AA39ZJV5</accession>
<dbReference type="Pfam" id="PF00195">
    <property type="entry name" value="Chal_sti_synt_N"/>
    <property type="match status" value="1"/>
</dbReference>
<comment type="caution">
    <text evidence="7">The sequence shown here is derived from an EMBL/GenBank/DDBJ whole genome shotgun (WGS) entry which is preliminary data.</text>
</comment>
<reference evidence="7" key="1">
    <citation type="submission" date="2023-06" db="EMBL/GenBank/DDBJ databases">
        <title>Genome-scale phylogeny and comparative genomics of the fungal order Sordariales.</title>
        <authorList>
            <consortium name="Lawrence Berkeley National Laboratory"/>
            <person name="Hensen N."/>
            <person name="Bonometti L."/>
            <person name="Westerberg I."/>
            <person name="Brannstrom I.O."/>
            <person name="Guillou S."/>
            <person name="Cros-Aarteil S."/>
            <person name="Calhoun S."/>
            <person name="Haridas S."/>
            <person name="Kuo A."/>
            <person name="Mondo S."/>
            <person name="Pangilinan J."/>
            <person name="Riley R."/>
            <person name="Labutti K."/>
            <person name="Andreopoulos B."/>
            <person name="Lipzen A."/>
            <person name="Chen C."/>
            <person name="Yanf M."/>
            <person name="Daum C."/>
            <person name="Ng V."/>
            <person name="Clum A."/>
            <person name="Steindorff A."/>
            <person name="Ohm R."/>
            <person name="Martin F."/>
            <person name="Silar P."/>
            <person name="Natvig D."/>
            <person name="Lalanne C."/>
            <person name="Gautier V."/>
            <person name="Ament-Velasquez S.L."/>
            <person name="Kruys A."/>
            <person name="Hutchinson M.I."/>
            <person name="Powell A.J."/>
            <person name="Barry K."/>
            <person name="Miller A.N."/>
            <person name="Grigoriev I.V."/>
            <person name="Debuchy R."/>
            <person name="Gladieux P."/>
            <person name="Thoren M.H."/>
            <person name="Johannesson H."/>
        </authorList>
    </citation>
    <scope>NUCLEOTIDE SEQUENCE</scope>
    <source>
        <strain evidence="7">CBS 307.81</strain>
    </source>
</reference>
<evidence type="ECO:0000256" key="2">
    <source>
        <dbReference type="ARBA" id="ARBA00022679"/>
    </source>
</evidence>
<dbReference type="InterPro" id="IPR012328">
    <property type="entry name" value="Chalcone/stilbene_synt_C"/>
</dbReference>
<evidence type="ECO:0000259" key="6">
    <source>
        <dbReference type="Pfam" id="PF02797"/>
    </source>
</evidence>